<protein>
    <submittedName>
        <fullName evidence="1">Formate dehydrogenase subunit delta</fullName>
    </submittedName>
</protein>
<proteinExistence type="predicted"/>
<keyword evidence="2" id="KW-1185">Reference proteome</keyword>
<sequence>MSDASMNDASHGGPTAPLIKMVNQISANNLHHGDDTQAAELVATHLKKFWARPMKRDIIAYADTNGSELSPVSRLAIARLKTLSSTVKDWEETSDAG</sequence>
<evidence type="ECO:0000313" key="1">
    <source>
        <dbReference type="EMBL" id="XAD55839.1"/>
    </source>
</evidence>
<dbReference type="RefSeq" id="WP_342596083.1">
    <property type="nucleotide sequence ID" value="NZ_CP151919.1"/>
</dbReference>
<dbReference type="EMBL" id="CP151919">
    <property type="protein sequence ID" value="XAD55839.1"/>
    <property type="molecule type" value="Genomic_DNA"/>
</dbReference>
<gene>
    <name evidence="1" type="ORF">AAGT95_07610</name>
</gene>
<dbReference type="InterPro" id="IPR021074">
    <property type="entry name" value="Formate_DH_dsu"/>
</dbReference>
<dbReference type="Pfam" id="PF11390">
    <property type="entry name" value="FdsD"/>
    <property type="match status" value="1"/>
</dbReference>
<evidence type="ECO:0000313" key="2">
    <source>
        <dbReference type="Proteomes" id="UP001453229"/>
    </source>
</evidence>
<organism evidence="1 2">
    <name type="scientific">Salinicola lusitanus</name>
    <dbReference type="NCBI Taxonomy" id="1949085"/>
    <lineage>
        <taxon>Bacteria</taxon>
        <taxon>Pseudomonadati</taxon>
        <taxon>Pseudomonadota</taxon>
        <taxon>Gammaproteobacteria</taxon>
        <taxon>Oceanospirillales</taxon>
        <taxon>Halomonadaceae</taxon>
        <taxon>Salinicola</taxon>
    </lineage>
</organism>
<accession>A0ABZ3CXG1</accession>
<name>A0ABZ3CXG1_9GAMM</name>
<reference evidence="1 2" key="1">
    <citation type="submission" date="2024-04" db="EMBL/GenBank/DDBJ databases">
        <title>Salinicola lusitanus LLJ914,a marine bacterium isolated from the Okinawa Trough.</title>
        <authorList>
            <person name="Li J."/>
        </authorList>
    </citation>
    <scope>NUCLEOTIDE SEQUENCE [LARGE SCALE GENOMIC DNA]</scope>
    <source>
        <strain evidence="1 2">LLJ914</strain>
    </source>
</reference>
<dbReference type="Proteomes" id="UP001453229">
    <property type="component" value="Chromosome"/>
</dbReference>